<feature type="signal peptide" evidence="2">
    <location>
        <begin position="1"/>
        <end position="32"/>
    </location>
</feature>
<evidence type="ECO:0000313" key="4">
    <source>
        <dbReference type="Proteomes" id="UP000191094"/>
    </source>
</evidence>
<dbReference type="AlphaFoldDB" id="A0A1T0CCY8"/>
<feature type="chain" id="PRO_5012029412" description="DUF4124 domain-containing protein" evidence="2">
    <location>
        <begin position="33"/>
        <end position="166"/>
    </location>
</feature>
<reference evidence="3 4" key="1">
    <citation type="submission" date="2017-02" db="EMBL/GenBank/DDBJ databases">
        <title>Draft genome sequence of Moraxella lincolnii CCUG 9405T type strain.</title>
        <authorList>
            <person name="Salva-Serra F."/>
            <person name="Engstrom-Jakobsson H."/>
            <person name="Thorell K."/>
            <person name="Jaen-Luchoro D."/>
            <person name="Gonzales-Siles L."/>
            <person name="Karlsson R."/>
            <person name="Yazdan S."/>
            <person name="Boulund F."/>
            <person name="Johnning A."/>
            <person name="Engstrand L."/>
            <person name="Kristiansson E."/>
            <person name="Moore E."/>
        </authorList>
    </citation>
    <scope>NUCLEOTIDE SEQUENCE [LARGE SCALE GENOMIC DNA]</scope>
    <source>
        <strain evidence="3 4">CCUG 9405</strain>
    </source>
</reference>
<proteinExistence type="predicted"/>
<dbReference type="Proteomes" id="UP000191094">
    <property type="component" value="Unassembled WGS sequence"/>
</dbReference>
<gene>
    <name evidence="3" type="ORF">B0682_07310</name>
</gene>
<keyword evidence="4" id="KW-1185">Reference proteome</keyword>
<name>A0A1T0CCY8_9GAMM</name>
<organism evidence="3 4">
    <name type="scientific">Lwoffella lincolnii</name>
    <dbReference type="NCBI Taxonomy" id="90241"/>
    <lineage>
        <taxon>Bacteria</taxon>
        <taxon>Pseudomonadati</taxon>
        <taxon>Pseudomonadota</taxon>
        <taxon>Gammaproteobacteria</taxon>
        <taxon>Moraxellales</taxon>
        <taxon>Moraxellaceae</taxon>
        <taxon>Lwoffella</taxon>
    </lineage>
</organism>
<keyword evidence="2" id="KW-0732">Signal</keyword>
<protein>
    <recommendedName>
        <fullName evidence="5">DUF4124 domain-containing protein</fullName>
    </recommendedName>
</protein>
<evidence type="ECO:0000256" key="2">
    <source>
        <dbReference type="SAM" id="SignalP"/>
    </source>
</evidence>
<comment type="caution">
    <text evidence="3">The sequence shown here is derived from an EMBL/GenBank/DDBJ whole genome shotgun (WGS) entry which is preliminary data.</text>
</comment>
<sequence length="166" mass="18634">MKSSPFNTQWLNLLFRLSISGVLALSAVNGNAITYYKSTGNHGEIRFSQFPPTNGKFEVVELRSDGRQVDAGQMAGTTDPNAQNNAPTTQDQEKQAMQKRIDELEKQENIRRCQSLRNNLASLNSGGRIYEQADDGSKQFLDDQTIEQRRDKIQQALNQYCSGQTT</sequence>
<feature type="region of interest" description="Disordered" evidence="1">
    <location>
        <begin position="68"/>
        <end position="99"/>
    </location>
</feature>
<dbReference type="OrthoDB" id="6649661at2"/>
<feature type="compositionally biased region" description="Polar residues" evidence="1">
    <location>
        <begin position="75"/>
        <end position="90"/>
    </location>
</feature>
<evidence type="ECO:0008006" key="5">
    <source>
        <dbReference type="Google" id="ProtNLM"/>
    </source>
</evidence>
<evidence type="ECO:0000256" key="1">
    <source>
        <dbReference type="SAM" id="MobiDB-lite"/>
    </source>
</evidence>
<evidence type="ECO:0000313" key="3">
    <source>
        <dbReference type="EMBL" id="OOS20202.1"/>
    </source>
</evidence>
<dbReference type="RefSeq" id="WP_078307837.1">
    <property type="nucleotide sequence ID" value="NZ_CP147511.1"/>
</dbReference>
<accession>A0A1T0CCY8</accession>
<dbReference type="EMBL" id="MUYT01000009">
    <property type="protein sequence ID" value="OOS20202.1"/>
    <property type="molecule type" value="Genomic_DNA"/>
</dbReference>